<dbReference type="EMBL" id="RRCF01000001">
    <property type="protein sequence ID" value="RRJ23490.1"/>
    <property type="molecule type" value="Genomic_DNA"/>
</dbReference>
<keyword evidence="2" id="KW-1185">Reference proteome</keyword>
<protein>
    <submittedName>
        <fullName evidence="1">DUF3703 domain-containing protein</fullName>
    </submittedName>
</protein>
<comment type="caution">
    <text evidence="1">The sequence shown here is derived from an EMBL/GenBank/DDBJ whole genome shotgun (WGS) entry which is preliminary data.</text>
</comment>
<sequence length="119" mass="13838">MDSAAQQAFYHEIKQALTARRQQQWQAAWYHLERAHILGQQNFMLHWHSHWLMLKLAADQINWPEIRGQVLRLLLTPVGHITGRLPPGNPGSSRYPVLQASAVPDDLQVYLRKSEQRQP</sequence>
<proteinExistence type="predicted"/>
<dbReference type="InterPro" id="IPR022172">
    <property type="entry name" value="DUF3703"/>
</dbReference>
<dbReference type="Pfam" id="PF12487">
    <property type="entry name" value="DUF3703"/>
    <property type="match status" value="1"/>
</dbReference>
<dbReference type="RefSeq" id="WP_046518174.1">
    <property type="nucleotide sequence ID" value="NZ_LAVS01000001.1"/>
</dbReference>
<dbReference type="Proteomes" id="UP000276260">
    <property type="component" value="Unassembled WGS sequence"/>
</dbReference>
<reference evidence="1 2" key="1">
    <citation type="submission" date="2018-11" db="EMBL/GenBank/DDBJ databases">
        <title>Draft genome analysis of Rheinheimera mesophila isolated from an industrial waste site.</title>
        <authorList>
            <person name="Yu Q."/>
            <person name="Qi Y."/>
            <person name="Zhang H."/>
            <person name="Lu Y."/>
            <person name="Pu J."/>
        </authorList>
    </citation>
    <scope>NUCLEOTIDE SEQUENCE [LARGE SCALE GENOMIC DNA]</scope>
    <source>
        <strain evidence="1 2">IITR13</strain>
    </source>
</reference>
<gene>
    <name evidence="1" type="ORF">EIK76_05325</name>
</gene>
<dbReference type="OrthoDB" id="9799416at2"/>
<name>A0A3P3QSU5_9GAMM</name>
<organism evidence="1 2">
    <name type="scientific">Rheinheimera mesophila</name>
    <dbReference type="NCBI Taxonomy" id="1547515"/>
    <lineage>
        <taxon>Bacteria</taxon>
        <taxon>Pseudomonadati</taxon>
        <taxon>Pseudomonadota</taxon>
        <taxon>Gammaproteobacteria</taxon>
        <taxon>Chromatiales</taxon>
        <taxon>Chromatiaceae</taxon>
        <taxon>Rheinheimera</taxon>
    </lineage>
</organism>
<accession>A0A3P3QSU5</accession>
<dbReference type="AlphaFoldDB" id="A0A3P3QSU5"/>
<evidence type="ECO:0000313" key="2">
    <source>
        <dbReference type="Proteomes" id="UP000276260"/>
    </source>
</evidence>
<evidence type="ECO:0000313" key="1">
    <source>
        <dbReference type="EMBL" id="RRJ23490.1"/>
    </source>
</evidence>